<dbReference type="PANTHER" id="PTHR24096:SF149">
    <property type="entry name" value="AMP-BINDING DOMAIN-CONTAINING PROTEIN-RELATED"/>
    <property type="match status" value="1"/>
</dbReference>
<dbReference type="PANTHER" id="PTHR24096">
    <property type="entry name" value="LONG-CHAIN-FATTY-ACID--COA LIGASE"/>
    <property type="match status" value="1"/>
</dbReference>
<dbReference type="InterPro" id="IPR045851">
    <property type="entry name" value="AMP-bd_C_sf"/>
</dbReference>
<dbReference type="Pfam" id="PF13193">
    <property type="entry name" value="AMP-binding_C"/>
    <property type="match status" value="1"/>
</dbReference>
<dbReference type="AlphaFoldDB" id="A0AAN8XV47"/>
<evidence type="ECO:0000313" key="7">
    <source>
        <dbReference type="EMBL" id="KAK7084875.1"/>
    </source>
</evidence>
<dbReference type="InterPro" id="IPR000873">
    <property type="entry name" value="AMP-dep_synth/lig_dom"/>
</dbReference>
<comment type="similarity">
    <text evidence="2">Belongs to the ATP-dependent AMP-binding enzyme family.</text>
</comment>
<gene>
    <name evidence="7" type="ORF">SK128_003932</name>
</gene>
<feature type="domain" description="AMP-binding enzyme C-terminal" evidence="6">
    <location>
        <begin position="102"/>
        <end position="176"/>
    </location>
</feature>
<evidence type="ECO:0000259" key="5">
    <source>
        <dbReference type="Pfam" id="PF00501"/>
    </source>
</evidence>
<keyword evidence="3" id="KW-0436">Ligase</keyword>
<dbReference type="Gene3D" id="3.30.300.30">
    <property type="match status" value="1"/>
</dbReference>
<dbReference type="Pfam" id="PF00501">
    <property type="entry name" value="AMP-binding"/>
    <property type="match status" value="1"/>
</dbReference>
<evidence type="ECO:0000256" key="2">
    <source>
        <dbReference type="ARBA" id="ARBA00006432"/>
    </source>
</evidence>
<comment type="caution">
    <text evidence="7">The sequence shown here is derived from an EMBL/GenBank/DDBJ whole genome shotgun (WGS) entry which is preliminary data.</text>
</comment>
<dbReference type="InterPro" id="IPR025110">
    <property type="entry name" value="AMP-bd_C"/>
</dbReference>
<comment type="subcellular location">
    <subcellularLocation>
        <location evidence="1">Peroxisome</location>
    </subcellularLocation>
</comment>
<dbReference type="Gene3D" id="3.40.50.12780">
    <property type="entry name" value="N-terminal domain of ligase-like"/>
    <property type="match status" value="1"/>
</dbReference>
<dbReference type="EMBL" id="JAXCGZ010001958">
    <property type="protein sequence ID" value="KAK7084875.1"/>
    <property type="molecule type" value="Genomic_DNA"/>
</dbReference>
<keyword evidence="4" id="KW-0576">Peroxisome</keyword>
<sequence length="190" mass="20845">MTPISEEKIGSCGKLVSNVEAKIVDISTGATLPEGERGELCLKTPSIMSYYHKNPEATAAVIDSEGWFHTGDIVIHQDGFFSIVDRLKELIKVKSHQVSPSEIEEELLRHPGVMDAGVVGVPDDRSGELPRAYIVKKGDTSAEDIMNFMKERVASVKQLKGGIRFVESLPKNPTGKMLRRVLQEMAVADP</sequence>
<feature type="domain" description="AMP-dependent synthetase/ligase" evidence="5">
    <location>
        <begin position="6"/>
        <end position="51"/>
    </location>
</feature>
<keyword evidence="8" id="KW-1185">Reference proteome</keyword>
<dbReference type="GO" id="GO:0005777">
    <property type="term" value="C:peroxisome"/>
    <property type="evidence" value="ECO:0007669"/>
    <property type="project" value="UniProtKB-SubCell"/>
</dbReference>
<evidence type="ECO:0000313" key="8">
    <source>
        <dbReference type="Proteomes" id="UP001381693"/>
    </source>
</evidence>
<dbReference type="FunFam" id="3.30.300.30:FF:000007">
    <property type="entry name" value="4-coumarate--CoA ligase 2"/>
    <property type="match status" value="1"/>
</dbReference>
<protein>
    <submittedName>
        <fullName evidence="7">Uncharacterized protein</fullName>
    </submittedName>
</protein>
<proteinExistence type="inferred from homology"/>
<evidence type="ECO:0000256" key="3">
    <source>
        <dbReference type="ARBA" id="ARBA00022598"/>
    </source>
</evidence>
<name>A0AAN8XV47_HALRR</name>
<accession>A0AAN8XV47</accession>
<evidence type="ECO:0000259" key="6">
    <source>
        <dbReference type="Pfam" id="PF13193"/>
    </source>
</evidence>
<evidence type="ECO:0000256" key="4">
    <source>
        <dbReference type="ARBA" id="ARBA00023140"/>
    </source>
</evidence>
<dbReference type="Proteomes" id="UP001381693">
    <property type="component" value="Unassembled WGS sequence"/>
</dbReference>
<evidence type="ECO:0000256" key="1">
    <source>
        <dbReference type="ARBA" id="ARBA00004275"/>
    </source>
</evidence>
<organism evidence="7 8">
    <name type="scientific">Halocaridina rubra</name>
    <name type="common">Hawaiian red shrimp</name>
    <dbReference type="NCBI Taxonomy" id="373956"/>
    <lineage>
        <taxon>Eukaryota</taxon>
        <taxon>Metazoa</taxon>
        <taxon>Ecdysozoa</taxon>
        <taxon>Arthropoda</taxon>
        <taxon>Crustacea</taxon>
        <taxon>Multicrustacea</taxon>
        <taxon>Malacostraca</taxon>
        <taxon>Eumalacostraca</taxon>
        <taxon>Eucarida</taxon>
        <taxon>Decapoda</taxon>
        <taxon>Pleocyemata</taxon>
        <taxon>Caridea</taxon>
        <taxon>Atyoidea</taxon>
        <taxon>Atyidae</taxon>
        <taxon>Halocaridina</taxon>
    </lineage>
</organism>
<dbReference type="InterPro" id="IPR042099">
    <property type="entry name" value="ANL_N_sf"/>
</dbReference>
<dbReference type="GO" id="GO:0016405">
    <property type="term" value="F:CoA-ligase activity"/>
    <property type="evidence" value="ECO:0007669"/>
    <property type="project" value="TreeGrafter"/>
</dbReference>
<dbReference type="SUPFAM" id="SSF56801">
    <property type="entry name" value="Acetyl-CoA synthetase-like"/>
    <property type="match status" value="1"/>
</dbReference>
<reference evidence="7 8" key="1">
    <citation type="submission" date="2023-11" db="EMBL/GenBank/DDBJ databases">
        <title>Halocaridina rubra genome assembly.</title>
        <authorList>
            <person name="Smith C."/>
        </authorList>
    </citation>
    <scope>NUCLEOTIDE SEQUENCE [LARGE SCALE GENOMIC DNA]</scope>
    <source>
        <strain evidence="7">EP-1</strain>
        <tissue evidence="7">Whole</tissue>
    </source>
</reference>